<comment type="caution">
    <text evidence="5">The sequence shown here is derived from an EMBL/GenBank/DDBJ whole genome shotgun (WGS) entry which is preliminary data.</text>
</comment>
<gene>
    <name evidence="5" type="ORF">RJT34_04017</name>
</gene>
<dbReference type="InterPro" id="IPR000182">
    <property type="entry name" value="GNAT_dom"/>
</dbReference>
<evidence type="ECO:0000256" key="3">
    <source>
        <dbReference type="SAM" id="MobiDB-lite"/>
    </source>
</evidence>
<dbReference type="Gene3D" id="3.40.630.30">
    <property type="match status" value="1"/>
</dbReference>
<accession>A0AAN9KN76</accession>
<dbReference type="PANTHER" id="PTHR10545:SF29">
    <property type="entry name" value="GH14572P-RELATED"/>
    <property type="match status" value="1"/>
</dbReference>
<dbReference type="GO" id="GO:0008080">
    <property type="term" value="F:N-acetyltransferase activity"/>
    <property type="evidence" value="ECO:0007669"/>
    <property type="project" value="UniProtKB-ARBA"/>
</dbReference>
<dbReference type="SUPFAM" id="SSF55729">
    <property type="entry name" value="Acyl-CoA N-acyltransferases (Nat)"/>
    <property type="match status" value="1"/>
</dbReference>
<feature type="region of interest" description="Disordered" evidence="3">
    <location>
        <begin position="296"/>
        <end position="323"/>
    </location>
</feature>
<feature type="compositionally biased region" description="Basic and acidic residues" evidence="3">
    <location>
        <begin position="312"/>
        <end position="323"/>
    </location>
</feature>
<evidence type="ECO:0000256" key="2">
    <source>
        <dbReference type="ARBA" id="ARBA00023315"/>
    </source>
</evidence>
<feature type="region of interest" description="Disordered" evidence="3">
    <location>
        <begin position="121"/>
        <end position="144"/>
    </location>
</feature>
<keyword evidence="1" id="KW-0808">Transferase</keyword>
<dbReference type="EMBL" id="JAYKXN010000001">
    <property type="protein sequence ID" value="KAK7319298.1"/>
    <property type="molecule type" value="Genomic_DNA"/>
</dbReference>
<organism evidence="5 6">
    <name type="scientific">Clitoria ternatea</name>
    <name type="common">Butterfly pea</name>
    <dbReference type="NCBI Taxonomy" id="43366"/>
    <lineage>
        <taxon>Eukaryota</taxon>
        <taxon>Viridiplantae</taxon>
        <taxon>Streptophyta</taxon>
        <taxon>Embryophyta</taxon>
        <taxon>Tracheophyta</taxon>
        <taxon>Spermatophyta</taxon>
        <taxon>Magnoliopsida</taxon>
        <taxon>eudicotyledons</taxon>
        <taxon>Gunneridae</taxon>
        <taxon>Pentapetalae</taxon>
        <taxon>rosids</taxon>
        <taxon>fabids</taxon>
        <taxon>Fabales</taxon>
        <taxon>Fabaceae</taxon>
        <taxon>Papilionoideae</taxon>
        <taxon>50 kb inversion clade</taxon>
        <taxon>NPAAA clade</taxon>
        <taxon>indigoferoid/millettioid clade</taxon>
        <taxon>Phaseoleae</taxon>
        <taxon>Clitoria</taxon>
    </lineage>
</organism>
<feature type="domain" description="N-acetyltransferase" evidence="4">
    <location>
        <begin position="153"/>
        <end position="315"/>
    </location>
</feature>
<reference evidence="5 6" key="1">
    <citation type="submission" date="2024-01" db="EMBL/GenBank/DDBJ databases">
        <title>The genomes of 5 underutilized Papilionoideae crops provide insights into root nodulation and disease resistance.</title>
        <authorList>
            <person name="Yuan L."/>
        </authorList>
    </citation>
    <scope>NUCLEOTIDE SEQUENCE [LARGE SCALE GENOMIC DNA]</scope>
    <source>
        <strain evidence="5">LY-2023</strain>
        <tissue evidence="5">Leaf</tissue>
    </source>
</reference>
<dbReference type="InterPro" id="IPR016181">
    <property type="entry name" value="Acyl_CoA_acyltransferase"/>
</dbReference>
<proteinExistence type="predicted"/>
<dbReference type="Proteomes" id="UP001359559">
    <property type="component" value="Unassembled WGS sequence"/>
</dbReference>
<dbReference type="Pfam" id="PF00583">
    <property type="entry name" value="Acetyltransf_1"/>
    <property type="match status" value="1"/>
</dbReference>
<dbReference type="AlphaFoldDB" id="A0AAN9KN76"/>
<name>A0AAN9KN76_CLITE</name>
<keyword evidence="6" id="KW-1185">Reference proteome</keyword>
<protein>
    <recommendedName>
        <fullName evidence="4">N-acetyltransferase domain-containing protein</fullName>
    </recommendedName>
</protein>
<dbReference type="PROSITE" id="PS51186">
    <property type="entry name" value="GNAT"/>
    <property type="match status" value="1"/>
</dbReference>
<keyword evidence="2" id="KW-0012">Acyltransferase</keyword>
<evidence type="ECO:0000256" key="1">
    <source>
        <dbReference type="ARBA" id="ARBA00022679"/>
    </source>
</evidence>
<evidence type="ECO:0000313" key="5">
    <source>
        <dbReference type="EMBL" id="KAK7319298.1"/>
    </source>
</evidence>
<dbReference type="CDD" id="cd04301">
    <property type="entry name" value="NAT_SF"/>
    <property type="match status" value="1"/>
</dbReference>
<evidence type="ECO:0000313" key="6">
    <source>
        <dbReference type="Proteomes" id="UP001359559"/>
    </source>
</evidence>
<evidence type="ECO:0000259" key="4">
    <source>
        <dbReference type="PROSITE" id="PS51186"/>
    </source>
</evidence>
<sequence>MIIKCKYSVINVLPFSFPVMGPGDRGSWTFEIAGPMTTKMGMNFTTPLEDSTSSWIAELLVPMIAFNFIGLHHRQALELSLKTCFFPSLQPPNLIQTGCRSTATGAGNNVAGIGPIGASTLHPHPSGHTFGRSPYPQTDPPDGGVRTPHPPLLRYRVLSLLHHLPSLLHPLPLLHHIPTRSFPTPFPTTPTNPFYHPTVKVLNFEYPIDDLEQDSFRSLDGGDVFVIGFVLFFPNYSTFLGKPRFYVEDLFVRECYKRKGFGRMLLSEVAKQAVKMGYGRVEWVVLDWNGYEGFAGGGESREKNELTGGDGKQVEDEAERRGK</sequence>
<dbReference type="PANTHER" id="PTHR10545">
    <property type="entry name" value="DIAMINE N-ACETYLTRANSFERASE"/>
    <property type="match status" value="1"/>
</dbReference>
<dbReference type="InterPro" id="IPR051016">
    <property type="entry name" value="Diverse_Substrate_AcTransf"/>
</dbReference>